<dbReference type="AlphaFoldDB" id="A0A3B0XNU3"/>
<sequence length="47" mass="4835">MYFSADNGVTGSELWKSDGTEEGTVLVKDILDGVSGSEVSILGGSNL</sequence>
<organism evidence="1">
    <name type="scientific">hydrothermal vent metagenome</name>
    <dbReference type="NCBI Taxonomy" id="652676"/>
    <lineage>
        <taxon>unclassified sequences</taxon>
        <taxon>metagenomes</taxon>
        <taxon>ecological metagenomes</taxon>
    </lineage>
</organism>
<dbReference type="EMBL" id="UOFF01000461">
    <property type="protein sequence ID" value="VAW57804.1"/>
    <property type="molecule type" value="Genomic_DNA"/>
</dbReference>
<protein>
    <submittedName>
        <fullName evidence="1">Uncharacterized protein</fullName>
    </submittedName>
</protein>
<accession>A0A3B0XNU3</accession>
<dbReference type="InterPro" id="IPR030916">
    <property type="entry name" value="ELWxxDGT_rpt"/>
</dbReference>
<gene>
    <name evidence="1" type="ORF">MNBD_GAMMA07-1643</name>
</gene>
<name>A0A3B0XNU3_9ZZZZ</name>
<dbReference type="NCBIfam" id="TIGR04534">
    <property type="entry name" value="ELWxxDGT_rpt"/>
    <property type="match status" value="1"/>
</dbReference>
<proteinExistence type="predicted"/>
<reference evidence="1" key="1">
    <citation type="submission" date="2018-06" db="EMBL/GenBank/DDBJ databases">
        <authorList>
            <person name="Zhirakovskaya E."/>
        </authorList>
    </citation>
    <scope>NUCLEOTIDE SEQUENCE</scope>
</reference>
<evidence type="ECO:0000313" key="1">
    <source>
        <dbReference type="EMBL" id="VAW57804.1"/>
    </source>
</evidence>